<dbReference type="RefSeq" id="WP_119782617.1">
    <property type="nucleotide sequence ID" value="NZ_QYUK01000016.1"/>
</dbReference>
<dbReference type="InterPro" id="IPR035906">
    <property type="entry name" value="MetI-like_sf"/>
</dbReference>
<dbReference type="CDD" id="cd06261">
    <property type="entry name" value="TM_PBP2"/>
    <property type="match status" value="1"/>
</dbReference>
<comment type="caution">
    <text evidence="9">The sequence shown here is derived from an EMBL/GenBank/DDBJ whole genome shotgun (WGS) entry which is preliminary data.</text>
</comment>
<dbReference type="PANTHER" id="PTHR30151:SF38">
    <property type="entry name" value="ALIPHATIC SULFONATES TRANSPORT PERMEASE PROTEIN SSUC-RELATED"/>
    <property type="match status" value="1"/>
</dbReference>
<evidence type="ECO:0000259" key="8">
    <source>
        <dbReference type="PROSITE" id="PS50928"/>
    </source>
</evidence>
<keyword evidence="2 7" id="KW-0813">Transport</keyword>
<feature type="transmembrane region" description="Helical" evidence="7">
    <location>
        <begin position="222"/>
        <end position="242"/>
    </location>
</feature>
<dbReference type="GO" id="GO:0055085">
    <property type="term" value="P:transmembrane transport"/>
    <property type="evidence" value="ECO:0007669"/>
    <property type="project" value="InterPro"/>
</dbReference>
<comment type="subcellular location">
    <subcellularLocation>
        <location evidence="1 7">Cell membrane</location>
        <topology evidence="1 7">Multi-pass membrane protein</topology>
    </subcellularLocation>
</comment>
<dbReference type="PANTHER" id="PTHR30151">
    <property type="entry name" value="ALKANE SULFONATE ABC TRANSPORTER-RELATED, MEMBRANE SUBUNIT"/>
    <property type="match status" value="1"/>
</dbReference>
<keyword evidence="10" id="KW-1185">Reference proteome</keyword>
<evidence type="ECO:0000313" key="10">
    <source>
        <dbReference type="Proteomes" id="UP000284605"/>
    </source>
</evidence>
<accession>A0A418VTT3</accession>
<comment type="similarity">
    <text evidence="7">Belongs to the binding-protein-dependent transport system permease family.</text>
</comment>
<dbReference type="InterPro" id="IPR000515">
    <property type="entry name" value="MetI-like"/>
</dbReference>
<gene>
    <name evidence="9" type="ORF">D3874_25935</name>
</gene>
<evidence type="ECO:0000256" key="5">
    <source>
        <dbReference type="ARBA" id="ARBA00022989"/>
    </source>
</evidence>
<dbReference type="Proteomes" id="UP000284605">
    <property type="component" value="Unassembled WGS sequence"/>
</dbReference>
<keyword evidence="6 7" id="KW-0472">Membrane</keyword>
<dbReference type="PROSITE" id="PS50928">
    <property type="entry name" value="ABC_TM1"/>
    <property type="match status" value="1"/>
</dbReference>
<keyword evidence="4 7" id="KW-0812">Transmembrane</keyword>
<dbReference type="Pfam" id="PF00528">
    <property type="entry name" value="BPD_transp_1"/>
    <property type="match status" value="1"/>
</dbReference>
<sequence>MRRDGRVKVAGIALRGLSLLSLLVLWQVAADLAASRSLPSPGAVFSFMIEEALHGDLMSNLGLTLWRVAASFTIAMAIGTAAGIALGLWQRVNAVFDTWLLVLLNLPALVIAILCYIWLGLTEAAAITAVALNKIPNVIVILREGTRSIDRELDEMSRAYRFSSATWLRHVLMPQLTPYLAAAARSGLALVWKIVLVVELLGRSDGVGYAISVHFQLFDVRGVLGYALAFIIVMLAAEFVVLQPLESHARRWRPSPA</sequence>
<feature type="domain" description="ABC transmembrane type-1" evidence="8">
    <location>
        <begin position="61"/>
        <end position="241"/>
    </location>
</feature>
<evidence type="ECO:0000256" key="4">
    <source>
        <dbReference type="ARBA" id="ARBA00022692"/>
    </source>
</evidence>
<dbReference type="SUPFAM" id="SSF161098">
    <property type="entry name" value="MetI-like"/>
    <property type="match status" value="1"/>
</dbReference>
<reference evidence="9 10" key="1">
    <citation type="submission" date="2018-09" db="EMBL/GenBank/DDBJ databases">
        <authorList>
            <person name="Zhu H."/>
        </authorList>
    </citation>
    <scope>NUCLEOTIDE SEQUENCE [LARGE SCALE GENOMIC DNA]</scope>
    <source>
        <strain evidence="9 10">K1W22B-8</strain>
    </source>
</reference>
<dbReference type="OrthoDB" id="8443696at2"/>
<evidence type="ECO:0000313" key="9">
    <source>
        <dbReference type="EMBL" id="RJF80565.1"/>
    </source>
</evidence>
<evidence type="ECO:0000256" key="3">
    <source>
        <dbReference type="ARBA" id="ARBA00022475"/>
    </source>
</evidence>
<evidence type="ECO:0000256" key="1">
    <source>
        <dbReference type="ARBA" id="ARBA00004651"/>
    </source>
</evidence>
<organism evidence="9 10">
    <name type="scientific">Oleomonas cavernae</name>
    <dbReference type="NCBI Taxonomy" id="2320859"/>
    <lineage>
        <taxon>Bacteria</taxon>
        <taxon>Pseudomonadati</taxon>
        <taxon>Pseudomonadota</taxon>
        <taxon>Alphaproteobacteria</taxon>
        <taxon>Acetobacterales</taxon>
        <taxon>Acetobacteraceae</taxon>
        <taxon>Oleomonas</taxon>
    </lineage>
</organism>
<feature type="transmembrane region" description="Helical" evidence="7">
    <location>
        <begin position="12"/>
        <end position="29"/>
    </location>
</feature>
<dbReference type="GO" id="GO:0005886">
    <property type="term" value="C:plasma membrane"/>
    <property type="evidence" value="ECO:0007669"/>
    <property type="project" value="UniProtKB-SubCell"/>
</dbReference>
<evidence type="ECO:0000256" key="2">
    <source>
        <dbReference type="ARBA" id="ARBA00022448"/>
    </source>
</evidence>
<proteinExistence type="inferred from homology"/>
<keyword evidence="5 7" id="KW-1133">Transmembrane helix</keyword>
<dbReference type="Gene3D" id="1.10.3720.10">
    <property type="entry name" value="MetI-like"/>
    <property type="match status" value="1"/>
</dbReference>
<feature type="transmembrane region" description="Helical" evidence="7">
    <location>
        <begin position="65"/>
        <end position="88"/>
    </location>
</feature>
<evidence type="ECO:0000256" key="6">
    <source>
        <dbReference type="ARBA" id="ARBA00023136"/>
    </source>
</evidence>
<evidence type="ECO:0000256" key="7">
    <source>
        <dbReference type="RuleBase" id="RU363032"/>
    </source>
</evidence>
<keyword evidence="3" id="KW-1003">Cell membrane</keyword>
<feature type="transmembrane region" description="Helical" evidence="7">
    <location>
        <begin position="100"/>
        <end position="119"/>
    </location>
</feature>
<name>A0A418VTT3_9PROT</name>
<dbReference type="EMBL" id="QYUK01000016">
    <property type="protein sequence ID" value="RJF80565.1"/>
    <property type="molecule type" value="Genomic_DNA"/>
</dbReference>
<dbReference type="AlphaFoldDB" id="A0A418VTT3"/>
<protein>
    <submittedName>
        <fullName evidence="9">ABC transporter permease subunit</fullName>
    </submittedName>
</protein>